<accession>A0ACC0FHT7</accession>
<keyword evidence="2" id="KW-1185">Reference proteome</keyword>
<protein>
    <submittedName>
        <fullName evidence="1">Receptor-like protein 6</fullName>
    </submittedName>
</protein>
<proteinExistence type="predicted"/>
<evidence type="ECO:0000313" key="2">
    <source>
        <dbReference type="Proteomes" id="UP001060215"/>
    </source>
</evidence>
<sequence>MGRFIPVFQILLYLMLQYQVSCLLSLSTFPSTNHFCPHDERHALLQFKQYFTINSSASSICGEISYPKTVSWNENSSNCCLWDGVTCDGLTGHVIELDLACSQLYGTIHPNNSLFQLSHLQLLDLSLNDFNYSHISLGIGHFPSLTHLELSFSKFSGSIPSKISHLSKLLSLGISSDDAGLLRLEPHNFRMLLKNLTQLQELMLLQVNISSSLPNCLMNLSSLRTLYLPFTTLHGELPHDILLLPNLQDLQLSGNDDLTGVFPMVNWSSGSNLKMLDLGYTNLSGEVPDSIGHLKSLFSLGLSHCNFFGSIPKSLGNLTQIRYLDLSWNNFNGQVPSTLSNLKQLISLIIVFNNLDGTIPDGFGKLINLEFFMLGENNFRGQFPCWVVNLTQLVIFDASNCTLTGPIPQSISKLVNLTTLDLSSNNFSGVLEFQVFLNLNKLEFLDLSSNNLSIKTSSNNNGTLPNLSTFRLSSCNINEFPDFLRNSNYLQTLDLSNNKIHGQIPKWVGQASFLQTLNLSHNKIHGQIPKWVGQAPYLLDLSHNYLQGQVPVPALSMSYFLISHNKLTGDIPSSICNLSSLVLLDFSHNKLSGVIPQCLGNSSNVLSVLDLQMNDFHGTIPTTFEKSNHLRNLNLNGNHLEGQVPRSLANCKHMEVLDLGNNKLNDTFPYWLESLPELQVLILQSNRFHGPINTSRIKVPFPKLRIIDLSHNEFTGLLPVTYFRNFKAMRHVDKNKTALKYMGENYYQDSVKLVIKGLNVELSNILSIFTTIDFSDNKFKGEIPNVIGRLQALRLLNFSHNCLTGDIPLSLGNLSMLESLDLSSNQLTGDIPEQLTTLTFLAVLNLSMNHLVGPIPRGYQFDTFQNDSYVGNVGLCGLPLSKECGDSEVKHQPPLVFQEEGDTIFLGGFTWKAVAMGYGCGMVLGLVMGYVMFLIGRPKWFARIVKGEQHRNVKSIKQIGYQGGMRRNQPT</sequence>
<dbReference type="EMBL" id="CM045771">
    <property type="protein sequence ID" value="KAI7987667.1"/>
    <property type="molecule type" value="Genomic_DNA"/>
</dbReference>
<reference evidence="1 2" key="1">
    <citation type="journal article" date="2022" name="Plant J.">
        <title>Chromosome-level genome of Camellia lanceoleosa provides a valuable resource for understanding genome evolution and self-incompatibility.</title>
        <authorList>
            <person name="Gong W."/>
            <person name="Xiao S."/>
            <person name="Wang L."/>
            <person name="Liao Z."/>
            <person name="Chang Y."/>
            <person name="Mo W."/>
            <person name="Hu G."/>
            <person name="Li W."/>
            <person name="Zhao G."/>
            <person name="Zhu H."/>
            <person name="Hu X."/>
            <person name="Ji K."/>
            <person name="Xiang X."/>
            <person name="Song Q."/>
            <person name="Yuan D."/>
            <person name="Jin S."/>
            <person name="Zhang L."/>
        </authorList>
    </citation>
    <scope>NUCLEOTIDE SEQUENCE [LARGE SCALE GENOMIC DNA]</scope>
    <source>
        <strain evidence="1">SQ_2022a</strain>
    </source>
</reference>
<name>A0ACC0FHT7_9ERIC</name>
<gene>
    <name evidence="1" type="ORF">LOK49_LG13G00365</name>
</gene>
<organism evidence="1 2">
    <name type="scientific">Camellia lanceoleosa</name>
    <dbReference type="NCBI Taxonomy" id="1840588"/>
    <lineage>
        <taxon>Eukaryota</taxon>
        <taxon>Viridiplantae</taxon>
        <taxon>Streptophyta</taxon>
        <taxon>Embryophyta</taxon>
        <taxon>Tracheophyta</taxon>
        <taxon>Spermatophyta</taxon>
        <taxon>Magnoliopsida</taxon>
        <taxon>eudicotyledons</taxon>
        <taxon>Gunneridae</taxon>
        <taxon>Pentapetalae</taxon>
        <taxon>asterids</taxon>
        <taxon>Ericales</taxon>
        <taxon>Theaceae</taxon>
        <taxon>Camellia</taxon>
    </lineage>
</organism>
<evidence type="ECO:0000313" key="1">
    <source>
        <dbReference type="EMBL" id="KAI7987667.1"/>
    </source>
</evidence>
<dbReference type="Proteomes" id="UP001060215">
    <property type="component" value="Chromosome 14"/>
</dbReference>
<comment type="caution">
    <text evidence="1">The sequence shown here is derived from an EMBL/GenBank/DDBJ whole genome shotgun (WGS) entry which is preliminary data.</text>
</comment>